<organism evidence="1 2">
    <name type="scientific">Halonotius roseus</name>
    <dbReference type="NCBI Taxonomy" id="2511997"/>
    <lineage>
        <taxon>Archaea</taxon>
        <taxon>Methanobacteriati</taxon>
        <taxon>Methanobacteriota</taxon>
        <taxon>Stenosarchaea group</taxon>
        <taxon>Halobacteria</taxon>
        <taxon>Halobacteriales</taxon>
        <taxon>Haloferacaceae</taxon>
        <taxon>Halonotius</taxon>
    </lineage>
</organism>
<keyword evidence="1" id="KW-0966">Cell projection</keyword>
<dbReference type="PANTHER" id="PTHR42200">
    <property type="entry name" value="ARCHAEAL FLAGELLA-RELATED PROTEIN F-RELATED"/>
    <property type="match status" value="1"/>
</dbReference>
<keyword evidence="1" id="KW-0969">Cilium</keyword>
<sequence>MGFSVSAATAVIFAGLFLALGIFYPAMVNSYERVQAADADQADRALDQANSDIQISTVSTTGGNSAVDVVNQGSTALSINETDLVINGAYQERSTVGTDIDGDSTTGLWLPGETLTLDPSVSLTNGDDIRVVTEHGVSASTVA</sequence>
<dbReference type="GO" id="GO:0097588">
    <property type="term" value="P:archaeal or bacterial-type flagellum-dependent cell motility"/>
    <property type="evidence" value="ECO:0007669"/>
    <property type="project" value="InterPro"/>
</dbReference>
<dbReference type="Pfam" id="PF01917">
    <property type="entry name" value="Flagellin_arch-type"/>
    <property type="match status" value="1"/>
</dbReference>
<keyword evidence="1" id="KW-0282">Flagellum</keyword>
<evidence type="ECO:0000313" key="1">
    <source>
        <dbReference type="EMBL" id="TQQ80480.1"/>
    </source>
</evidence>
<protein>
    <submittedName>
        <fullName evidence="1">Flagellin</fullName>
    </submittedName>
</protein>
<dbReference type="EMBL" id="SESI01000002">
    <property type="protein sequence ID" value="TQQ80480.1"/>
    <property type="molecule type" value="Genomic_DNA"/>
</dbReference>
<dbReference type="RefSeq" id="WP_142443593.1">
    <property type="nucleotide sequence ID" value="NZ_SESI01000002.1"/>
</dbReference>
<gene>
    <name evidence="1" type="ORF">EWF95_08295</name>
</gene>
<comment type="caution">
    <text evidence="1">The sequence shown here is derived from an EMBL/GenBank/DDBJ whole genome shotgun (WGS) entry which is preliminary data.</text>
</comment>
<accession>A0A544QNN6</accession>
<keyword evidence="2" id="KW-1185">Reference proteome</keyword>
<evidence type="ECO:0000313" key="2">
    <source>
        <dbReference type="Proteomes" id="UP000315385"/>
    </source>
</evidence>
<dbReference type="OrthoDB" id="62189at2157"/>
<name>A0A544QNN6_9EURY</name>
<reference evidence="1 2" key="1">
    <citation type="submission" date="2019-02" db="EMBL/GenBank/DDBJ databases">
        <title>Halonotius sp. a new haloqrchaeon isolated from saline water.</title>
        <authorList>
            <person name="Duran-Viseras A."/>
            <person name="Sanchez-Porro C."/>
            <person name="Ventosa A."/>
        </authorList>
    </citation>
    <scope>NUCLEOTIDE SEQUENCE [LARGE SCALE GENOMIC DNA]</scope>
    <source>
        <strain evidence="1 2">F9-27</strain>
    </source>
</reference>
<dbReference type="PANTHER" id="PTHR42200:SF2">
    <property type="entry name" value="ARCHAEAL FLAGELLA-RELATED PROTEIN F"/>
    <property type="match status" value="1"/>
</dbReference>
<dbReference type="Proteomes" id="UP000315385">
    <property type="component" value="Unassembled WGS sequence"/>
</dbReference>
<dbReference type="AlphaFoldDB" id="A0A544QNN6"/>
<dbReference type="GO" id="GO:0005198">
    <property type="term" value="F:structural molecule activity"/>
    <property type="evidence" value="ECO:0007669"/>
    <property type="project" value="InterPro"/>
</dbReference>
<proteinExistence type="predicted"/>
<dbReference type="InterPro" id="IPR002774">
    <property type="entry name" value="Flagellin_arc-type"/>
</dbReference>